<dbReference type="RefSeq" id="WP_169276224.1">
    <property type="nucleotide sequence ID" value="NZ_JAAIIH010000017.1"/>
</dbReference>
<dbReference type="InterPro" id="IPR036890">
    <property type="entry name" value="HATPase_C_sf"/>
</dbReference>
<dbReference type="Proteomes" id="UP000588277">
    <property type="component" value="Unassembled WGS sequence"/>
</dbReference>
<proteinExistence type="predicted"/>
<dbReference type="AlphaFoldDB" id="A0A7Y0F4W1"/>
<feature type="region of interest" description="Disordered" evidence="1">
    <location>
        <begin position="283"/>
        <end position="323"/>
    </location>
</feature>
<organism evidence="2 3">
    <name type="scientific">Bifidobacterium moraviense</name>
    <dbReference type="NCBI Taxonomy" id="2675323"/>
    <lineage>
        <taxon>Bacteria</taxon>
        <taxon>Bacillati</taxon>
        <taxon>Actinomycetota</taxon>
        <taxon>Actinomycetes</taxon>
        <taxon>Bifidobacteriales</taxon>
        <taxon>Bifidobacteriaceae</taxon>
        <taxon>Bifidobacterium</taxon>
    </lineage>
</organism>
<feature type="compositionally biased region" description="Basic and acidic residues" evidence="1">
    <location>
        <begin position="297"/>
        <end position="315"/>
    </location>
</feature>
<evidence type="ECO:0000313" key="2">
    <source>
        <dbReference type="EMBL" id="NMN01142.1"/>
    </source>
</evidence>
<evidence type="ECO:0000256" key="1">
    <source>
        <dbReference type="SAM" id="MobiDB-lite"/>
    </source>
</evidence>
<protein>
    <recommendedName>
        <fullName evidence="4">Signal transduction histidine kinase-like protein</fullName>
    </recommendedName>
</protein>
<evidence type="ECO:0008006" key="4">
    <source>
        <dbReference type="Google" id="ProtNLM"/>
    </source>
</evidence>
<reference evidence="2 3" key="1">
    <citation type="submission" date="2020-02" db="EMBL/GenBank/DDBJ databases">
        <title>Characterization of phylogenetic diversity of novel bifidobacterial species isolated in Czech ZOOs.</title>
        <authorList>
            <person name="Lugli G.A."/>
            <person name="Vera N.B."/>
            <person name="Ventura M."/>
        </authorList>
    </citation>
    <scope>NUCLEOTIDE SEQUENCE [LARGE SCALE GENOMIC DNA]</scope>
    <source>
        <strain evidence="2 3">DSM 109958</strain>
    </source>
</reference>
<gene>
    <name evidence="2" type="ORF">G1C96_1727</name>
</gene>
<comment type="caution">
    <text evidence="2">The sequence shown here is derived from an EMBL/GenBank/DDBJ whole genome shotgun (WGS) entry which is preliminary data.</text>
</comment>
<keyword evidence="3" id="KW-1185">Reference proteome</keyword>
<evidence type="ECO:0000313" key="3">
    <source>
        <dbReference type="Proteomes" id="UP000588277"/>
    </source>
</evidence>
<sequence>MNGIHPRRAMASPGVRLAVSVVGWSVVMADACVTVIAPSTPYGLQLLSMLMLVVMAMSSMVESLMAAAVAVAAHCLTIALYGDGLSLRMLPSFGPVIAAYGLAWLAGALCRTMVGNAVLRRALCERAVRRSAVVQLHDQVCNALSCAMMLLDCGEIDESRRVLDEALGTVRQIMRRLDEENDEAAGDALPSSAAWGWRMVTERQLRDMVAEKQRLLSSLGFQGVVLFPEHCMDQVPRRVRATAYALLVELFGNVARHADPKHGYYCSIARSADAMIIELSDVPRVPQAPTAPGTAGDDDRAYDEAGARHDDDHGGKSTGKRTGLSHYRDVCSHLGGSLDVDRTAERWHLRARIPLGAPPDRRRSPHGRCV</sequence>
<name>A0A7Y0F4W1_9BIFI</name>
<dbReference type="EMBL" id="JAAIIH010000017">
    <property type="protein sequence ID" value="NMN01142.1"/>
    <property type="molecule type" value="Genomic_DNA"/>
</dbReference>
<dbReference type="Gene3D" id="3.30.565.10">
    <property type="entry name" value="Histidine kinase-like ATPase, C-terminal domain"/>
    <property type="match status" value="1"/>
</dbReference>
<accession>A0A7Y0F4W1</accession>